<comment type="caution">
    <text evidence="2">The sequence shown here is derived from an EMBL/GenBank/DDBJ whole genome shotgun (WGS) entry which is preliminary data.</text>
</comment>
<sequence>MPGWRPAWAGWRRSCRRCKRSRSGSRRRSARPASSSSSSSTPGRLDTITPCQVPRARRVPSVSGVLRDMEVEKAQVSEAIMLIREQQEHLQATQQRQQLELQELMAALRERGGAASAFTNAPVDEPVAAPADPTAAPSHGHGEDLLELRAEVAVLANAINALCGRVDELSGPPALRHGPSLQGQLGTIATAVADLSERVQRGAASHDAEEAPVAVAEPRAPVTPPAPGHLRSWAPAEEAPASHAPPMGARAAAEEFDEERHSEAVRTPCSRKALQRRLAAMVGGAPPCGSSSGPPSSAGGPFGEPPLRREPPPRAVGAAASAGAGGAGYADGVHSLASSTRGASVSAEEVLFGQGTGRKVPNPMSWLTEPLSISVQRDRETPMSLLSESRPRSIAG</sequence>
<gene>
    <name evidence="2" type="ORF">PCOR1329_LOCUS30524</name>
</gene>
<feature type="compositionally biased region" description="Low complexity" evidence="1">
    <location>
        <begin position="283"/>
        <end position="299"/>
    </location>
</feature>
<dbReference type="Proteomes" id="UP001189429">
    <property type="component" value="Unassembled WGS sequence"/>
</dbReference>
<feature type="compositionally biased region" description="Basic residues" evidence="1">
    <location>
        <begin position="19"/>
        <end position="30"/>
    </location>
</feature>
<feature type="region of interest" description="Disordered" evidence="1">
    <location>
        <begin position="19"/>
        <end position="54"/>
    </location>
</feature>
<evidence type="ECO:0000256" key="1">
    <source>
        <dbReference type="SAM" id="MobiDB-lite"/>
    </source>
</evidence>
<accession>A0ABN9SL53</accession>
<protein>
    <submittedName>
        <fullName evidence="2">Uncharacterized protein</fullName>
    </submittedName>
</protein>
<feature type="compositionally biased region" description="Basic and acidic residues" evidence="1">
    <location>
        <begin position="199"/>
        <end position="209"/>
    </location>
</feature>
<feature type="region of interest" description="Disordered" evidence="1">
    <location>
        <begin position="373"/>
        <end position="396"/>
    </location>
</feature>
<feature type="compositionally biased region" description="Low complexity" evidence="1">
    <location>
        <begin position="31"/>
        <end position="44"/>
    </location>
</feature>
<name>A0ABN9SL53_9DINO</name>
<evidence type="ECO:0000313" key="3">
    <source>
        <dbReference type="Proteomes" id="UP001189429"/>
    </source>
</evidence>
<feature type="region of interest" description="Disordered" evidence="1">
    <location>
        <begin position="199"/>
        <end position="328"/>
    </location>
</feature>
<dbReference type="EMBL" id="CAUYUJ010011758">
    <property type="protein sequence ID" value="CAK0832533.1"/>
    <property type="molecule type" value="Genomic_DNA"/>
</dbReference>
<feature type="compositionally biased region" description="Low complexity" evidence="1">
    <location>
        <begin position="211"/>
        <end position="220"/>
    </location>
</feature>
<reference evidence="2" key="1">
    <citation type="submission" date="2023-10" db="EMBL/GenBank/DDBJ databases">
        <authorList>
            <person name="Chen Y."/>
            <person name="Shah S."/>
            <person name="Dougan E. K."/>
            <person name="Thang M."/>
            <person name="Chan C."/>
        </authorList>
    </citation>
    <scope>NUCLEOTIDE SEQUENCE [LARGE SCALE GENOMIC DNA]</scope>
</reference>
<keyword evidence="3" id="KW-1185">Reference proteome</keyword>
<evidence type="ECO:0000313" key="2">
    <source>
        <dbReference type="EMBL" id="CAK0832533.1"/>
    </source>
</evidence>
<organism evidence="2 3">
    <name type="scientific">Prorocentrum cordatum</name>
    <dbReference type="NCBI Taxonomy" id="2364126"/>
    <lineage>
        <taxon>Eukaryota</taxon>
        <taxon>Sar</taxon>
        <taxon>Alveolata</taxon>
        <taxon>Dinophyceae</taxon>
        <taxon>Prorocentrales</taxon>
        <taxon>Prorocentraceae</taxon>
        <taxon>Prorocentrum</taxon>
    </lineage>
</organism>
<proteinExistence type="predicted"/>
<feature type="compositionally biased region" description="Low complexity" evidence="1">
    <location>
        <begin position="234"/>
        <end position="251"/>
    </location>
</feature>